<name>A0A380HRE0_STASA</name>
<dbReference type="AlphaFoldDB" id="A0A380HRE0"/>
<dbReference type="Proteomes" id="UP000254707">
    <property type="component" value="Unassembled WGS sequence"/>
</dbReference>
<sequence>MPKSQQYLLGLTLILFVFNIIIPVVGAMFNVDALDFRSMLIKCTQGLFILVFVIFTYRQIKRKGFK</sequence>
<proteinExistence type="predicted"/>
<protein>
    <submittedName>
        <fullName evidence="1">Uncharacterized protein</fullName>
    </submittedName>
</protein>
<organism evidence="1 2">
    <name type="scientific">Staphylococcus saprophyticus</name>
    <dbReference type="NCBI Taxonomy" id="29385"/>
    <lineage>
        <taxon>Bacteria</taxon>
        <taxon>Bacillati</taxon>
        <taxon>Bacillota</taxon>
        <taxon>Bacilli</taxon>
        <taxon>Bacillales</taxon>
        <taxon>Staphylococcaceae</taxon>
        <taxon>Staphylococcus</taxon>
    </lineage>
</organism>
<evidence type="ECO:0000313" key="2">
    <source>
        <dbReference type="Proteomes" id="UP000254707"/>
    </source>
</evidence>
<gene>
    <name evidence="1" type="ORF">NCTC7688_02684</name>
</gene>
<accession>A0A380HRE0</accession>
<dbReference type="RefSeq" id="WP_041079823.1">
    <property type="nucleotide sequence ID" value="NZ_CAXOKG010000009.1"/>
</dbReference>
<reference evidence="1 2" key="1">
    <citation type="submission" date="2018-06" db="EMBL/GenBank/DDBJ databases">
        <authorList>
            <consortium name="Pathogen Informatics"/>
            <person name="Doyle S."/>
        </authorList>
    </citation>
    <scope>NUCLEOTIDE SEQUENCE [LARGE SCALE GENOMIC DNA]</scope>
    <source>
        <strain evidence="1 2">NCTC7688</strain>
    </source>
</reference>
<dbReference type="EMBL" id="UHED01000001">
    <property type="protein sequence ID" value="SUM84784.1"/>
    <property type="molecule type" value="Genomic_DNA"/>
</dbReference>
<evidence type="ECO:0000313" key="1">
    <source>
        <dbReference type="EMBL" id="SUM84784.1"/>
    </source>
</evidence>